<keyword evidence="2" id="KW-1185">Reference proteome</keyword>
<protein>
    <submittedName>
        <fullName evidence="1">Uncharacterized protein</fullName>
    </submittedName>
</protein>
<proteinExistence type="predicted"/>
<evidence type="ECO:0000313" key="1">
    <source>
        <dbReference type="EMBL" id="KGA40519.1"/>
    </source>
</evidence>
<comment type="caution">
    <text evidence="1">The sequence shown here is derived from an EMBL/GenBank/DDBJ whole genome shotgun (WGS) entry which is preliminary data.</text>
</comment>
<evidence type="ECO:0000313" key="2">
    <source>
        <dbReference type="Proteomes" id="UP000029447"/>
    </source>
</evidence>
<sequence>MPRIMHSVHQRWIKNKTMLINQFSELALECGIAIPEGAHKVMDCLPDYLEDAEKELSTISFQLFHEMLLEPQQPKTQMQQLEIEKEILKQRRERVSV</sequence>
<reference evidence="1 2" key="1">
    <citation type="submission" date="2014-08" db="EMBL/GenBank/DDBJ databases">
        <title>Genome sequences of NCPPB Pectobacterium isolates.</title>
        <authorList>
            <person name="Glover R.H."/>
            <person name="Sapp M."/>
            <person name="Elphinstone J."/>
        </authorList>
    </citation>
    <scope>NUCLEOTIDE SEQUENCE [LARGE SCALE GENOMIC DNA]</scope>
    <source>
        <strain evidence="1 2">NCPPB3841</strain>
    </source>
</reference>
<gene>
    <name evidence="1" type="ORF">KU75_16190</name>
</gene>
<dbReference type="Proteomes" id="UP000029447">
    <property type="component" value="Unassembled WGS sequence"/>
</dbReference>
<dbReference type="EMBL" id="JQOF01000014">
    <property type="protein sequence ID" value="KGA40519.1"/>
    <property type="molecule type" value="Genomic_DNA"/>
</dbReference>
<accession>A0ABR4VMD5</accession>
<name>A0ABR4VMD5_9GAMM</name>
<organism evidence="1 2">
    <name type="scientific">Pectobacterium odoriferum</name>
    <dbReference type="NCBI Taxonomy" id="78398"/>
    <lineage>
        <taxon>Bacteria</taxon>
        <taxon>Pseudomonadati</taxon>
        <taxon>Pseudomonadota</taxon>
        <taxon>Gammaproteobacteria</taxon>
        <taxon>Enterobacterales</taxon>
        <taxon>Pectobacteriaceae</taxon>
        <taxon>Pectobacterium</taxon>
    </lineage>
</organism>
<dbReference type="RefSeq" id="WP_044206821.1">
    <property type="nucleotide sequence ID" value="NZ_JBEHES010000006.1"/>
</dbReference>